<keyword evidence="1" id="KW-0812">Transmembrane</keyword>
<accession>A0A495PX99</accession>
<proteinExistence type="predicted"/>
<evidence type="ECO:0000313" key="3">
    <source>
        <dbReference type="Proteomes" id="UP000276282"/>
    </source>
</evidence>
<dbReference type="InterPro" id="IPR016024">
    <property type="entry name" value="ARM-type_fold"/>
</dbReference>
<protein>
    <recommendedName>
        <fullName evidence="4">HEAT repeat protein</fullName>
    </recommendedName>
</protein>
<keyword evidence="1" id="KW-1133">Transmembrane helix</keyword>
<keyword evidence="1" id="KW-0472">Membrane</keyword>
<gene>
    <name evidence="2" type="ORF">BC962_1649</name>
</gene>
<dbReference type="EMBL" id="RBLG01000002">
    <property type="protein sequence ID" value="RKS53399.1"/>
    <property type="molecule type" value="Genomic_DNA"/>
</dbReference>
<keyword evidence="3" id="KW-1185">Reference proteome</keyword>
<organism evidence="2 3">
    <name type="scientific">Gillisia mitskevichiae</name>
    <dbReference type="NCBI Taxonomy" id="270921"/>
    <lineage>
        <taxon>Bacteria</taxon>
        <taxon>Pseudomonadati</taxon>
        <taxon>Bacteroidota</taxon>
        <taxon>Flavobacteriia</taxon>
        <taxon>Flavobacteriales</taxon>
        <taxon>Flavobacteriaceae</taxon>
        <taxon>Gillisia</taxon>
    </lineage>
</organism>
<dbReference type="AlphaFoldDB" id="A0A495PX99"/>
<sequence>MEAEILKLLIKFLLLVLLITFGSIAYTMLYRKWRTRRLKLIENSFANICSLYLYPKPNEKPNLIEIQRELKAVGIVPSKPRNVQYLIDLMIRTQRSILGVNYIKLKTLFTQIPPYGASASKLNNKKWYIKARGIREIYEMDQSQYTRELIRLRNNKNIYVRREAQIGIVIFLGWKSLRFLPYLKRQMTLWQQIKIVEKLNDLYPVPDLKHLRRAYNSDRPYANELIMRIIRKFHLTEDVAYIIQFIDNPKFETREAAIYCISSFLLSDEQLVEIKEKFKNINNTEQQLLLLKYIQRISSEIDLSFYKDLLYNGNDIIKLSTADILWNNGFKEEVQDYYYHQYTQNADSESISV</sequence>
<dbReference type="RefSeq" id="WP_121345497.1">
    <property type="nucleotide sequence ID" value="NZ_RBLG01000002.1"/>
</dbReference>
<evidence type="ECO:0000313" key="2">
    <source>
        <dbReference type="EMBL" id="RKS53399.1"/>
    </source>
</evidence>
<name>A0A495PX99_9FLAO</name>
<evidence type="ECO:0008006" key="4">
    <source>
        <dbReference type="Google" id="ProtNLM"/>
    </source>
</evidence>
<reference evidence="2 3" key="1">
    <citation type="submission" date="2018-10" db="EMBL/GenBank/DDBJ databases">
        <title>Genomic Encyclopedia of Archaeal and Bacterial Type Strains, Phase II (KMG-II): from individual species to whole genera.</title>
        <authorList>
            <person name="Goeker M."/>
        </authorList>
    </citation>
    <scope>NUCLEOTIDE SEQUENCE [LARGE SCALE GENOMIC DNA]</scope>
    <source>
        <strain evidence="2 3">DSM 19839</strain>
    </source>
</reference>
<dbReference type="Proteomes" id="UP000276282">
    <property type="component" value="Unassembled WGS sequence"/>
</dbReference>
<dbReference type="SUPFAM" id="SSF48371">
    <property type="entry name" value="ARM repeat"/>
    <property type="match status" value="1"/>
</dbReference>
<evidence type="ECO:0000256" key="1">
    <source>
        <dbReference type="SAM" id="Phobius"/>
    </source>
</evidence>
<comment type="caution">
    <text evidence="2">The sequence shown here is derived from an EMBL/GenBank/DDBJ whole genome shotgun (WGS) entry which is preliminary data.</text>
</comment>
<dbReference type="OrthoDB" id="1454284at2"/>
<feature type="transmembrane region" description="Helical" evidence="1">
    <location>
        <begin position="12"/>
        <end position="30"/>
    </location>
</feature>